<dbReference type="AlphaFoldDB" id="A0A072P0J6"/>
<dbReference type="STRING" id="1182545.A0A072P0J6"/>
<dbReference type="InterPro" id="IPR007219">
    <property type="entry name" value="XnlR_reg_dom"/>
</dbReference>
<keyword evidence="4" id="KW-1185">Reference proteome</keyword>
<comment type="caution">
    <text evidence="3">The sequence shown here is derived from an EMBL/GenBank/DDBJ whole genome shotgun (WGS) entry which is preliminary data.</text>
</comment>
<sequence>MDASDMSQMSSATPFLDGVSVVESGGLENLGLAELLDISRDPCIDLYYKHFHRFHPCVLPRRCLEKKLQDTTNQASLRPLIAVMRYVGSLYCQSDQADRLRGNANSIGVKTGRDLQDPFMVQYHLINSVAQYWCGEAAQSREEMDRAISLAMDLKMHRQEFAVTYGQGDSVLQESWRRTWWQIYVVDAYYAAMKNATTFPTYDVDVTTELPCEEYEYESGVPHNDNLNSQAIPEPKTLDDFDSREFSAESHVYSSFSYLIGAVRGVSSAISTCHLDMLNGFSPPVLETVDAVIDGWMLLLPKSKRQILSKNGEFDEIMFQANMAIHA</sequence>
<dbReference type="Pfam" id="PF04082">
    <property type="entry name" value="Fungal_trans"/>
    <property type="match status" value="1"/>
</dbReference>
<dbReference type="GO" id="GO:0008270">
    <property type="term" value="F:zinc ion binding"/>
    <property type="evidence" value="ECO:0007669"/>
    <property type="project" value="InterPro"/>
</dbReference>
<dbReference type="PANTHER" id="PTHR47431:SF4">
    <property type="entry name" value="ZN(II)2CYS6 TRANSCRIPTION FACTOR (EUROFUNG)"/>
    <property type="match status" value="1"/>
</dbReference>
<dbReference type="PANTHER" id="PTHR47431">
    <property type="entry name" value="ZN(II)2CYS6 TRANSCRIPTION FACTOR (EUROFUNG)-RELATED"/>
    <property type="match status" value="1"/>
</dbReference>
<dbReference type="VEuPathDB" id="FungiDB:A1O9_10660"/>
<proteinExistence type="predicted"/>
<feature type="domain" description="Xylanolytic transcriptional activator regulatory" evidence="2">
    <location>
        <begin position="44"/>
        <end position="242"/>
    </location>
</feature>
<dbReference type="CDD" id="cd12148">
    <property type="entry name" value="fungal_TF_MHR"/>
    <property type="match status" value="1"/>
</dbReference>
<name>A0A072P0J6_9EURO</name>
<keyword evidence="1" id="KW-0539">Nucleus</keyword>
<dbReference type="HOGENOM" id="CLU_850016_0_0_1"/>
<dbReference type="EMBL" id="AMGV01000014">
    <property type="protein sequence ID" value="KEF53212.1"/>
    <property type="molecule type" value="Genomic_DNA"/>
</dbReference>
<evidence type="ECO:0000313" key="3">
    <source>
        <dbReference type="EMBL" id="KEF53212.1"/>
    </source>
</evidence>
<dbReference type="GO" id="GO:0006351">
    <property type="term" value="P:DNA-templated transcription"/>
    <property type="evidence" value="ECO:0007669"/>
    <property type="project" value="InterPro"/>
</dbReference>
<gene>
    <name evidence="3" type="ORF">A1O9_10660</name>
</gene>
<accession>A0A072P0J6</accession>
<evidence type="ECO:0000313" key="4">
    <source>
        <dbReference type="Proteomes" id="UP000027920"/>
    </source>
</evidence>
<reference evidence="3 4" key="1">
    <citation type="submission" date="2013-03" db="EMBL/GenBank/DDBJ databases">
        <title>The Genome Sequence of Exophiala aquamarina CBS 119918.</title>
        <authorList>
            <consortium name="The Broad Institute Genomics Platform"/>
            <person name="Cuomo C."/>
            <person name="de Hoog S."/>
            <person name="Gorbushina A."/>
            <person name="Walker B."/>
            <person name="Young S.K."/>
            <person name="Zeng Q."/>
            <person name="Gargeya S."/>
            <person name="Fitzgerald M."/>
            <person name="Haas B."/>
            <person name="Abouelleil A."/>
            <person name="Allen A.W."/>
            <person name="Alvarado L."/>
            <person name="Arachchi H.M."/>
            <person name="Berlin A.M."/>
            <person name="Chapman S.B."/>
            <person name="Gainer-Dewar J."/>
            <person name="Goldberg J."/>
            <person name="Griggs A."/>
            <person name="Gujja S."/>
            <person name="Hansen M."/>
            <person name="Howarth C."/>
            <person name="Imamovic A."/>
            <person name="Ireland A."/>
            <person name="Larimer J."/>
            <person name="McCowan C."/>
            <person name="Murphy C."/>
            <person name="Pearson M."/>
            <person name="Poon T.W."/>
            <person name="Priest M."/>
            <person name="Roberts A."/>
            <person name="Saif S."/>
            <person name="Shea T."/>
            <person name="Sisk P."/>
            <person name="Sykes S."/>
            <person name="Wortman J."/>
            <person name="Nusbaum C."/>
            <person name="Birren B."/>
        </authorList>
    </citation>
    <scope>NUCLEOTIDE SEQUENCE [LARGE SCALE GENOMIC DNA]</scope>
    <source>
        <strain evidence="3 4">CBS 119918</strain>
    </source>
</reference>
<dbReference type="GO" id="GO:0003677">
    <property type="term" value="F:DNA binding"/>
    <property type="evidence" value="ECO:0007669"/>
    <property type="project" value="InterPro"/>
</dbReference>
<dbReference type="OrthoDB" id="2399539at2759"/>
<dbReference type="GeneID" id="25285564"/>
<dbReference type="Proteomes" id="UP000027920">
    <property type="component" value="Unassembled WGS sequence"/>
</dbReference>
<evidence type="ECO:0000259" key="2">
    <source>
        <dbReference type="Pfam" id="PF04082"/>
    </source>
</evidence>
<evidence type="ECO:0000256" key="1">
    <source>
        <dbReference type="ARBA" id="ARBA00023242"/>
    </source>
</evidence>
<organism evidence="3 4">
    <name type="scientific">Exophiala aquamarina CBS 119918</name>
    <dbReference type="NCBI Taxonomy" id="1182545"/>
    <lineage>
        <taxon>Eukaryota</taxon>
        <taxon>Fungi</taxon>
        <taxon>Dikarya</taxon>
        <taxon>Ascomycota</taxon>
        <taxon>Pezizomycotina</taxon>
        <taxon>Eurotiomycetes</taxon>
        <taxon>Chaetothyriomycetidae</taxon>
        <taxon>Chaetothyriales</taxon>
        <taxon>Herpotrichiellaceae</taxon>
        <taxon>Exophiala</taxon>
    </lineage>
</organism>
<protein>
    <recommendedName>
        <fullName evidence="2">Xylanolytic transcriptional activator regulatory domain-containing protein</fullName>
    </recommendedName>
</protein>
<dbReference type="RefSeq" id="XP_013255802.1">
    <property type="nucleotide sequence ID" value="XM_013400348.1"/>
</dbReference>